<gene>
    <name evidence="1" type="ORF">AGLY_005212</name>
</gene>
<organism evidence="1 2">
    <name type="scientific">Aphis glycines</name>
    <name type="common">Soybean aphid</name>
    <dbReference type="NCBI Taxonomy" id="307491"/>
    <lineage>
        <taxon>Eukaryota</taxon>
        <taxon>Metazoa</taxon>
        <taxon>Ecdysozoa</taxon>
        <taxon>Arthropoda</taxon>
        <taxon>Hexapoda</taxon>
        <taxon>Insecta</taxon>
        <taxon>Pterygota</taxon>
        <taxon>Neoptera</taxon>
        <taxon>Paraneoptera</taxon>
        <taxon>Hemiptera</taxon>
        <taxon>Sternorrhyncha</taxon>
        <taxon>Aphidomorpha</taxon>
        <taxon>Aphidoidea</taxon>
        <taxon>Aphididae</taxon>
        <taxon>Aphidini</taxon>
        <taxon>Aphis</taxon>
        <taxon>Aphis</taxon>
    </lineage>
</organism>
<dbReference type="Proteomes" id="UP000475862">
    <property type="component" value="Unassembled WGS sequence"/>
</dbReference>
<evidence type="ECO:0000313" key="2">
    <source>
        <dbReference type="Proteomes" id="UP000475862"/>
    </source>
</evidence>
<protein>
    <submittedName>
        <fullName evidence="1">Uncharacterized protein</fullName>
    </submittedName>
</protein>
<reference evidence="1 2" key="1">
    <citation type="submission" date="2019-08" db="EMBL/GenBank/DDBJ databases">
        <title>The genome of the soybean aphid Biotype 1, its phylome, world population structure and adaptation to the North American continent.</title>
        <authorList>
            <person name="Giordano R."/>
            <person name="Donthu R.K."/>
            <person name="Hernandez A.G."/>
            <person name="Wright C.L."/>
            <person name="Zimin A.V."/>
        </authorList>
    </citation>
    <scope>NUCLEOTIDE SEQUENCE [LARGE SCALE GENOMIC DNA]</scope>
    <source>
        <tissue evidence="1">Whole aphids</tissue>
    </source>
</reference>
<name>A0A6G0TWK3_APHGL</name>
<dbReference type="AlphaFoldDB" id="A0A6G0TWK3"/>
<accession>A0A6G0TWK3</accession>
<sequence>MIFDFFLTTIRTIDKEPYIKFSSFLGNSKFYEISQNRENLQVILQLKNHKNRNNNDLFSNNFKNLLLFKNVDKIVLAKYNFFLLVFEVQILTKISQNDEYLHIILLLKQKPLFSPTSGNYISYADKSSSFRIFSLSTLLQGCVLDEHNNIIIYIMPINKVFLGDVVDITYVLTVFLKIVNSVIKNQFHDNTADNMNTDISAINLKDRNI</sequence>
<evidence type="ECO:0000313" key="1">
    <source>
        <dbReference type="EMBL" id="KAE9539960.1"/>
    </source>
</evidence>
<comment type="caution">
    <text evidence="1">The sequence shown here is derived from an EMBL/GenBank/DDBJ whole genome shotgun (WGS) entry which is preliminary data.</text>
</comment>
<proteinExistence type="predicted"/>
<dbReference type="EMBL" id="VYZN01000014">
    <property type="protein sequence ID" value="KAE9539960.1"/>
    <property type="molecule type" value="Genomic_DNA"/>
</dbReference>
<keyword evidence="2" id="KW-1185">Reference proteome</keyword>